<organism evidence="1">
    <name type="scientific">Schistocephalus solidus</name>
    <name type="common">Tapeworm</name>
    <dbReference type="NCBI Taxonomy" id="70667"/>
    <lineage>
        <taxon>Eukaryota</taxon>
        <taxon>Metazoa</taxon>
        <taxon>Spiralia</taxon>
        <taxon>Lophotrochozoa</taxon>
        <taxon>Platyhelminthes</taxon>
        <taxon>Cestoda</taxon>
        <taxon>Eucestoda</taxon>
        <taxon>Diphyllobothriidea</taxon>
        <taxon>Diphyllobothriidae</taxon>
        <taxon>Schistocephalus</taxon>
    </lineage>
</organism>
<evidence type="ECO:0000313" key="1">
    <source>
        <dbReference type="WBParaSite" id="SSLN_0001660501-mRNA-1"/>
    </source>
</evidence>
<dbReference type="PANTHER" id="PTHR34754:SF1">
    <property type="entry name" value="COILED-COIL DOMAIN-CONTAINING PROTEIN 60"/>
    <property type="match status" value="1"/>
</dbReference>
<dbReference type="InterPro" id="IPR031526">
    <property type="entry name" value="DUF4698"/>
</dbReference>
<protein>
    <submittedName>
        <fullName evidence="1">Rab-GAP TBC domain-containing protein</fullName>
    </submittedName>
</protein>
<accession>A0A183THP9</accession>
<sequence length="158" mass="18153">LEKIKLNYALLKNRLDEEHLSKLDMMNKLRRPVWTRKFIALSSTKGLKTLFQDGSNTLSYAHAIEKVQKKSSVNQGLSLWYQELIEDIQDFRDDAEISPVLKRLENLAHLPVSKFRIGKLITLISCLSYWEICSPFLAAALDFIHSRVIALPTDILPT</sequence>
<name>A0A183THP9_SCHSO</name>
<dbReference type="Pfam" id="PF15769">
    <property type="entry name" value="DUF4698"/>
    <property type="match status" value="1"/>
</dbReference>
<dbReference type="PANTHER" id="PTHR34754">
    <property type="entry name" value="COILED-COIL DOMAIN-CONTAINING PROTEIN 60"/>
    <property type="match status" value="1"/>
</dbReference>
<dbReference type="AlphaFoldDB" id="A0A183THP9"/>
<proteinExistence type="predicted"/>
<dbReference type="WBParaSite" id="SSLN_0001660501-mRNA-1">
    <property type="protein sequence ID" value="SSLN_0001660501-mRNA-1"/>
    <property type="gene ID" value="SSLN_0001660501"/>
</dbReference>
<reference evidence="1" key="1">
    <citation type="submission" date="2016-06" db="UniProtKB">
        <authorList>
            <consortium name="WormBaseParasite"/>
        </authorList>
    </citation>
    <scope>IDENTIFICATION</scope>
</reference>